<evidence type="ECO:0000313" key="1">
    <source>
        <dbReference type="EMBL" id="MFD2186156.1"/>
    </source>
</evidence>
<accession>A0ABW5AWF3</accession>
<keyword evidence="2" id="KW-1185">Reference proteome</keyword>
<protein>
    <recommendedName>
        <fullName evidence="3">PKD domain-containing protein</fullName>
    </recommendedName>
</protein>
<evidence type="ECO:0008006" key="3">
    <source>
        <dbReference type="Google" id="ProtNLM"/>
    </source>
</evidence>
<gene>
    <name evidence="1" type="ORF">ACFSJT_05085</name>
</gene>
<comment type="caution">
    <text evidence="1">The sequence shown here is derived from an EMBL/GenBank/DDBJ whole genome shotgun (WGS) entry which is preliminary data.</text>
</comment>
<dbReference type="RefSeq" id="WP_378319136.1">
    <property type="nucleotide sequence ID" value="NZ_JBHUHY010000003.1"/>
</dbReference>
<dbReference type="Gene3D" id="2.60.40.10">
    <property type="entry name" value="Immunoglobulins"/>
    <property type="match status" value="1"/>
</dbReference>
<reference evidence="2" key="1">
    <citation type="journal article" date="2019" name="Int. J. Syst. Evol. Microbiol.">
        <title>The Global Catalogue of Microorganisms (GCM) 10K type strain sequencing project: providing services to taxonomists for standard genome sequencing and annotation.</title>
        <authorList>
            <consortium name="The Broad Institute Genomics Platform"/>
            <consortium name="The Broad Institute Genome Sequencing Center for Infectious Disease"/>
            <person name="Wu L."/>
            <person name="Ma J."/>
        </authorList>
    </citation>
    <scope>NUCLEOTIDE SEQUENCE [LARGE SCALE GENOMIC DNA]</scope>
    <source>
        <strain evidence="2">DT92</strain>
    </source>
</reference>
<evidence type="ECO:0000313" key="2">
    <source>
        <dbReference type="Proteomes" id="UP001597344"/>
    </source>
</evidence>
<proteinExistence type="predicted"/>
<dbReference type="Proteomes" id="UP001597344">
    <property type="component" value="Unassembled WGS sequence"/>
</dbReference>
<dbReference type="InterPro" id="IPR013783">
    <property type="entry name" value="Ig-like_fold"/>
</dbReference>
<dbReference type="EMBL" id="JBHUHY010000003">
    <property type="protein sequence ID" value="MFD2186156.1"/>
    <property type="molecule type" value="Genomic_DNA"/>
</dbReference>
<name>A0ABW5AWF3_9FLAO</name>
<dbReference type="SUPFAM" id="SSF49299">
    <property type="entry name" value="PKD domain"/>
    <property type="match status" value="1"/>
</dbReference>
<dbReference type="InterPro" id="IPR035986">
    <property type="entry name" value="PKD_dom_sf"/>
</dbReference>
<organism evidence="1 2">
    <name type="scientific">Aquimarina celericrescens</name>
    <dbReference type="NCBI Taxonomy" id="1964542"/>
    <lineage>
        <taxon>Bacteria</taxon>
        <taxon>Pseudomonadati</taxon>
        <taxon>Bacteroidota</taxon>
        <taxon>Flavobacteriia</taxon>
        <taxon>Flavobacteriales</taxon>
        <taxon>Flavobacteriaceae</taxon>
        <taxon>Aquimarina</taxon>
    </lineage>
</organism>
<sequence length="711" mass="78784">MPYTHSLLLQNNLEPGYPQDANASGTLKNYKIGGARIAKTIEKDNNGTTIKAKRYKYDDLASTSYPKSYGKLMNRMIYYVIGDGVSGITGALYTNAIITSRNMLGTENAAQGNHIGYSKVEEIIINKDDTDDIGRIVTTFENQPNETANSSGFIIANSPPYHFEAKNGKVLDEKIYNKNGDIVNEVSYQYSYDRIPIANAFKIFYINLTTIIGGQQGFYNQVINYYPYNVYKTIHLQTEKRENRYENGMLISQNSRYTYNEKNLVASVTSNSSESEVSLKTENYYPFDQEYGVSLVPFMGGVAFQNRITEPVYTRHYRNNNLVKHTLIRYGDYEGILMPSSIQENKEELPFDQMDTRVSFVNYDDYANLLEMSRPKSAPISYVWGYDKQYLVAKIENASRNEIDIDSITAMDIINDSNTSDITMSTELDKIRQSLPNAMVSTYTYDPLVGVTTITNPKGYSTNYIFDDNERLLAISDDQDFLIAQNDYRYKDQTDFCLDCGSTISLSTNKYSVELESVVTLNITLAGFSNVLKWELDYGDGTILKGTGSPSSSYSHTYTELGLKVAKLFVYTDENNFTTSNTNILVQEKSEPVPLPGGDVYFSNIVPSGPGATTARLNGDPGAVVTYTVRTGGANSAQSGLVYVGDVGTSVSLNQILTRTAEIPSGGYLDCTVQHISSDGTSQGGTNLTLVSTTIGQIGSPSSVGDSFSIN</sequence>